<feature type="region of interest" description="Disordered" evidence="1">
    <location>
        <begin position="69"/>
        <end position="133"/>
    </location>
</feature>
<evidence type="ECO:0000259" key="2">
    <source>
        <dbReference type="Pfam" id="PF05486"/>
    </source>
</evidence>
<dbReference type="AlphaFoldDB" id="A0A4Y7QII4"/>
<sequence>MVYIQSWQDYQEAAEALYSKSPNETRYCVKWKPGEAKLVLKITDNVTCLKFKTHSSIFLNRFESLNHTLMQKMQNRRPSPPQPARGPVPNTTTPHDEGLSRAGTPSGGGSSTVAAGSGAGGVKKKKAGGKKKK</sequence>
<dbReference type="Proteomes" id="UP000294933">
    <property type="component" value="Unassembled WGS sequence"/>
</dbReference>
<dbReference type="GO" id="GO:0008312">
    <property type="term" value="F:7S RNA binding"/>
    <property type="evidence" value="ECO:0007669"/>
    <property type="project" value="InterPro"/>
</dbReference>
<accession>A0A4Y7QII4</accession>
<dbReference type="EMBL" id="ML170159">
    <property type="protein sequence ID" value="TDL27433.1"/>
    <property type="molecule type" value="Genomic_DNA"/>
</dbReference>
<feature type="domain" description="SRP9" evidence="2">
    <location>
        <begin position="4"/>
        <end position="73"/>
    </location>
</feature>
<feature type="compositionally biased region" description="Basic residues" evidence="1">
    <location>
        <begin position="122"/>
        <end position="133"/>
    </location>
</feature>
<dbReference type="InterPro" id="IPR039914">
    <property type="entry name" value="SRP9-like"/>
</dbReference>
<evidence type="ECO:0000313" key="4">
    <source>
        <dbReference type="Proteomes" id="UP000294933"/>
    </source>
</evidence>
<dbReference type="OrthoDB" id="360923at2759"/>
<proteinExistence type="predicted"/>
<dbReference type="InterPro" id="IPR009018">
    <property type="entry name" value="Signal_recog_particle_SRP9/14"/>
</dbReference>
<protein>
    <submittedName>
        <fullName evidence="3">Signal recognition particle, SRP9/SRP14 subunit</fullName>
    </submittedName>
</protein>
<dbReference type="PANTHER" id="PTHR12834:SF12">
    <property type="entry name" value="SIGNAL RECOGNITION PARTICLE 9 KDA PROTEIN"/>
    <property type="match status" value="1"/>
</dbReference>
<evidence type="ECO:0000313" key="3">
    <source>
        <dbReference type="EMBL" id="TDL27433.1"/>
    </source>
</evidence>
<dbReference type="PANTHER" id="PTHR12834">
    <property type="entry name" value="SIGNAL RECOGNITION PARTICLE 9 KDA PROTEIN"/>
    <property type="match status" value="1"/>
</dbReference>
<dbReference type="InterPro" id="IPR039432">
    <property type="entry name" value="SRP9_dom"/>
</dbReference>
<evidence type="ECO:0000256" key="1">
    <source>
        <dbReference type="SAM" id="MobiDB-lite"/>
    </source>
</evidence>
<dbReference type="Pfam" id="PF05486">
    <property type="entry name" value="SRP9-21"/>
    <property type="match status" value="1"/>
</dbReference>
<dbReference type="Gene3D" id="3.30.720.10">
    <property type="entry name" value="Signal recognition particle alu RNA binding heterodimer, srp9/1"/>
    <property type="match status" value="1"/>
</dbReference>
<dbReference type="GO" id="GO:0005786">
    <property type="term" value="C:signal recognition particle, endoplasmic reticulum targeting"/>
    <property type="evidence" value="ECO:0007669"/>
    <property type="project" value="TreeGrafter"/>
</dbReference>
<organism evidence="3 4">
    <name type="scientific">Rickenella mellea</name>
    <dbReference type="NCBI Taxonomy" id="50990"/>
    <lineage>
        <taxon>Eukaryota</taxon>
        <taxon>Fungi</taxon>
        <taxon>Dikarya</taxon>
        <taxon>Basidiomycota</taxon>
        <taxon>Agaricomycotina</taxon>
        <taxon>Agaricomycetes</taxon>
        <taxon>Hymenochaetales</taxon>
        <taxon>Rickenellaceae</taxon>
        <taxon>Rickenella</taxon>
    </lineage>
</organism>
<dbReference type="STRING" id="50990.A0A4Y7QII4"/>
<name>A0A4Y7QII4_9AGAM</name>
<reference evidence="3 4" key="1">
    <citation type="submission" date="2018-06" db="EMBL/GenBank/DDBJ databases">
        <title>A transcriptomic atlas of mushroom development highlights an independent origin of complex multicellularity.</title>
        <authorList>
            <consortium name="DOE Joint Genome Institute"/>
            <person name="Krizsan K."/>
            <person name="Almasi E."/>
            <person name="Merenyi Z."/>
            <person name="Sahu N."/>
            <person name="Viragh M."/>
            <person name="Koszo T."/>
            <person name="Mondo S."/>
            <person name="Kiss B."/>
            <person name="Balint B."/>
            <person name="Kues U."/>
            <person name="Barry K."/>
            <person name="Hegedus J.C."/>
            <person name="Henrissat B."/>
            <person name="Johnson J."/>
            <person name="Lipzen A."/>
            <person name="Ohm R."/>
            <person name="Nagy I."/>
            <person name="Pangilinan J."/>
            <person name="Yan J."/>
            <person name="Xiong Y."/>
            <person name="Grigoriev I.V."/>
            <person name="Hibbett D.S."/>
            <person name="Nagy L.G."/>
        </authorList>
    </citation>
    <scope>NUCLEOTIDE SEQUENCE [LARGE SCALE GENOMIC DNA]</scope>
    <source>
        <strain evidence="3 4">SZMC22713</strain>
    </source>
</reference>
<dbReference type="FunFam" id="3.30.720.10:FF:000008">
    <property type="entry name" value="Unplaced genomic scaffold supercont1.11, whole genome shotgun sequence"/>
    <property type="match status" value="1"/>
</dbReference>
<keyword evidence="4" id="KW-1185">Reference proteome</keyword>
<dbReference type="VEuPathDB" id="FungiDB:BD410DRAFT_714009"/>
<gene>
    <name evidence="3" type="ORF">BD410DRAFT_714009</name>
</gene>
<dbReference type="SUPFAM" id="SSF54762">
    <property type="entry name" value="Signal recognition particle alu RNA binding heterodimer, SRP9/14"/>
    <property type="match status" value="1"/>
</dbReference>
<dbReference type="GO" id="GO:0006614">
    <property type="term" value="P:SRP-dependent cotranslational protein targeting to membrane"/>
    <property type="evidence" value="ECO:0007669"/>
    <property type="project" value="InterPro"/>
</dbReference>